<dbReference type="RefSeq" id="WP_330463572.1">
    <property type="nucleotide sequence ID" value="NZ_CP143578.1"/>
</dbReference>
<dbReference type="Proteomes" id="UP001431935">
    <property type="component" value="Chromosome"/>
</dbReference>
<proteinExistence type="predicted"/>
<sequence>MNKRNKKILFGTLSGVLIPSAILGIYFGGIAIHDYNTFTKPFLPKEYEKENYEFDSKITKLNEEAQKYFSLNESALKSKQISKSTKEDDVFYFVFNKIHEKCQIKNINQDDYFSVTLKINKDLFNDILMEFIENNDLDGNSFITKNENNIMWYQNNRRLIQKQQSQVFNSDTKQLITEHIFIKNQKPKYMLNLIVDYKNKKSSLEIKNLITEKTIKVEFALEMKRV</sequence>
<protein>
    <submittedName>
        <fullName evidence="1">Uncharacterized protein</fullName>
    </submittedName>
</protein>
<accession>A0ABZ2AHP0</accession>
<keyword evidence="2" id="KW-1185">Reference proteome</keyword>
<reference evidence="1" key="1">
    <citation type="submission" date="2024-01" db="EMBL/GenBank/DDBJ databases">
        <title>Complete genome sequence of Mycoplasma gateae strain 3700.</title>
        <authorList>
            <person name="Spergser J."/>
        </authorList>
    </citation>
    <scope>NUCLEOTIDE SEQUENCE [LARGE SCALE GENOMIC DNA]</scope>
    <source>
        <strain evidence="1">3700</strain>
    </source>
</reference>
<name>A0ABZ2AHP0_9BACT</name>
<evidence type="ECO:0000313" key="1">
    <source>
        <dbReference type="EMBL" id="WVN21540.1"/>
    </source>
</evidence>
<gene>
    <name evidence="1" type="ORF">V2E26_00925</name>
</gene>
<evidence type="ECO:0000313" key="2">
    <source>
        <dbReference type="Proteomes" id="UP001431935"/>
    </source>
</evidence>
<dbReference type="EMBL" id="CP143578">
    <property type="protein sequence ID" value="WVN21540.1"/>
    <property type="molecule type" value="Genomic_DNA"/>
</dbReference>
<organism evidence="1 2">
    <name type="scientific">Metamycoplasma gateae</name>
    <dbReference type="NCBI Taxonomy" id="35769"/>
    <lineage>
        <taxon>Bacteria</taxon>
        <taxon>Bacillati</taxon>
        <taxon>Mycoplasmatota</taxon>
        <taxon>Mycoplasmoidales</taxon>
        <taxon>Metamycoplasmataceae</taxon>
        <taxon>Metamycoplasma</taxon>
    </lineage>
</organism>